<dbReference type="CDD" id="cd15798">
    <property type="entry name" value="PMEI-like_3"/>
    <property type="match status" value="1"/>
</dbReference>
<dbReference type="FunFam" id="1.20.140.40:FF:000006">
    <property type="entry name" value="Pectinesterase inhibitor 3"/>
    <property type="match status" value="1"/>
</dbReference>
<dbReference type="PANTHER" id="PTHR31080">
    <property type="entry name" value="PECTINESTERASE INHIBITOR-LIKE"/>
    <property type="match status" value="1"/>
</dbReference>
<keyword evidence="2" id="KW-0964">Secreted</keyword>
<name>A0A7I8L312_SPIIN</name>
<keyword evidence="3 6" id="KW-0732">Signal</keyword>
<evidence type="ECO:0000256" key="4">
    <source>
        <dbReference type="ARBA" id="ARBA00023157"/>
    </source>
</evidence>
<organism evidence="8 9">
    <name type="scientific">Spirodela intermedia</name>
    <name type="common">Intermediate duckweed</name>
    <dbReference type="NCBI Taxonomy" id="51605"/>
    <lineage>
        <taxon>Eukaryota</taxon>
        <taxon>Viridiplantae</taxon>
        <taxon>Streptophyta</taxon>
        <taxon>Embryophyta</taxon>
        <taxon>Tracheophyta</taxon>
        <taxon>Spermatophyta</taxon>
        <taxon>Magnoliopsida</taxon>
        <taxon>Liliopsida</taxon>
        <taxon>Araceae</taxon>
        <taxon>Lemnoideae</taxon>
        <taxon>Spirodela</taxon>
    </lineage>
</organism>
<protein>
    <recommendedName>
        <fullName evidence="7">Pectinesterase inhibitor domain-containing protein</fullName>
    </recommendedName>
</protein>
<evidence type="ECO:0000256" key="3">
    <source>
        <dbReference type="ARBA" id="ARBA00022729"/>
    </source>
</evidence>
<evidence type="ECO:0000256" key="1">
    <source>
        <dbReference type="ARBA" id="ARBA00004239"/>
    </source>
</evidence>
<dbReference type="EMBL" id="LR746273">
    <property type="protein sequence ID" value="CAA7403624.1"/>
    <property type="molecule type" value="Genomic_DNA"/>
</dbReference>
<dbReference type="InterPro" id="IPR051955">
    <property type="entry name" value="PME_Inhibitor"/>
</dbReference>
<evidence type="ECO:0000313" key="9">
    <source>
        <dbReference type="Proteomes" id="UP000663760"/>
    </source>
</evidence>
<dbReference type="NCBIfam" id="TIGR01614">
    <property type="entry name" value="PME_inhib"/>
    <property type="match status" value="1"/>
</dbReference>
<reference evidence="8" key="1">
    <citation type="submission" date="2020-02" db="EMBL/GenBank/DDBJ databases">
        <authorList>
            <person name="Scholz U."/>
            <person name="Mascher M."/>
            <person name="Fiebig A."/>
        </authorList>
    </citation>
    <scope>NUCLEOTIDE SEQUENCE</scope>
</reference>
<dbReference type="Gene3D" id="1.20.140.40">
    <property type="entry name" value="Invertase/pectin methylesterase inhibitor family protein"/>
    <property type="match status" value="1"/>
</dbReference>
<dbReference type="Pfam" id="PF04043">
    <property type="entry name" value="PMEI"/>
    <property type="match status" value="1"/>
</dbReference>
<feature type="domain" description="Pectinesterase inhibitor" evidence="7">
    <location>
        <begin position="43"/>
        <end position="200"/>
    </location>
</feature>
<dbReference type="SMART" id="SM00856">
    <property type="entry name" value="PMEI"/>
    <property type="match status" value="1"/>
</dbReference>
<keyword evidence="4" id="KW-1015">Disulfide bond</keyword>
<dbReference type="GO" id="GO:0004857">
    <property type="term" value="F:enzyme inhibitor activity"/>
    <property type="evidence" value="ECO:0007669"/>
    <property type="project" value="InterPro"/>
</dbReference>
<dbReference type="PANTHER" id="PTHR31080:SF161">
    <property type="entry name" value="OS10G0508700 PROTEIN"/>
    <property type="match status" value="1"/>
</dbReference>
<evidence type="ECO:0000256" key="5">
    <source>
        <dbReference type="ARBA" id="ARBA00038471"/>
    </source>
</evidence>
<dbReference type="Proteomes" id="UP000663760">
    <property type="component" value="Chromosome 10"/>
</dbReference>
<gene>
    <name evidence="8" type="ORF">SI8410_10014302</name>
</gene>
<feature type="signal peptide" evidence="6">
    <location>
        <begin position="1"/>
        <end position="29"/>
    </location>
</feature>
<sequence>MAAHRKAAAAGVLLLAALALALHAGTVAAAAAALPRRYQDPRVALALIRNSCRTTEYPRLCVRSLSAFAGAIQTPAQLADVALAVSLRTARSATAVVTRMAARRRRRMGRRAASAIGDCLETMGDSVDELRDSLRAIGHMNRRNVRLQISNIQTWVSAALTDDDTCMEELAGKAIDAEVRAVVRGHITRVTQLTRNALALINTLSTTAAAAADSP</sequence>
<evidence type="ECO:0000259" key="7">
    <source>
        <dbReference type="SMART" id="SM00856"/>
    </source>
</evidence>
<evidence type="ECO:0000256" key="6">
    <source>
        <dbReference type="SAM" id="SignalP"/>
    </source>
</evidence>
<comment type="similarity">
    <text evidence="5">Belongs to the PMEI family.</text>
</comment>
<dbReference type="GO" id="GO:0005576">
    <property type="term" value="C:extracellular region"/>
    <property type="evidence" value="ECO:0007669"/>
    <property type="project" value="UniProtKB-SubCell"/>
</dbReference>
<proteinExistence type="inferred from homology"/>
<dbReference type="OrthoDB" id="1430376at2759"/>
<dbReference type="InterPro" id="IPR006501">
    <property type="entry name" value="Pectinesterase_inhib_dom"/>
</dbReference>
<dbReference type="InterPro" id="IPR035513">
    <property type="entry name" value="Invertase/methylesterase_inhib"/>
</dbReference>
<keyword evidence="9" id="KW-1185">Reference proteome</keyword>
<accession>A0A7I8L312</accession>
<dbReference type="AlphaFoldDB" id="A0A7I8L312"/>
<evidence type="ECO:0000313" key="8">
    <source>
        <dbReference type="EMBL" id="CAA7403624.1"/>
    </source>
</evidence>
<dbReference type="SUPFAM" id="SSF101148">
    <property type="entry name" value="Plant invertase/pectin methylesterase inhibitor"/>
    <property type="match status" value="1"/>
</dbReference>
<evidence type="ECO:0000256" key="2">
    <source>
        <dbReference type="ARBA" id="ARBA00022525"/>
    </source>
</evidence>
<comment type="subcellular location">
    <subcellularLocation>
        <location evidence="1">Secreted</location>
        <location evidence="1">Extracellular space</location>
    </subcellularLocation>
</comment>
<feature type="chain" id="PRO_5029538956" description="Pectinesterase inhibitor domain-containing protein" evidence="6">
    <location>
        <begin position="30"/>
        <end position="215"/>
    </location>
</feature>